<feature type="domain" description="N-acetyltransferase" evidence="1">
    <location>
        <begin position="154"/>
        <end position="301"/>
    </location>
</feature>
<organism evidence="2">
    <name type="scientific">freshwater metagenome</name>
    <dbReference type="NCBI Taxonomy" id="449393"/>
    <lineage>
        <taxon>unclassified sequences</taxon>
        <taxon>metagenomes</taxon>
        <taxon>ecological metagenomes</taxon>
    </lineage>
</organism>
<dbReference type="SUPFAM" id="SSF55729">
    <property type="entry name" value="Acyl-CoA N-acyltransferases (Nat)"/>
    <property type="match status" value="1"/>
</dbReference>
<dbReference type="Pfam" id="PF08445">
    <property type="entry name" value="FR47"/>
    <property type="match status" value="1"/>
</dbReference>
<reference evidence="2" key="1">
    <citation type="submission" date="2020-05" db="EMBL/GenBank/DDBJ databases">
        <authorList>
            <person name="Chiriac C."/>
            <person name="Salcher M."/>
            <person name="Ghai R."/>
            <person name="Kavagutti S V."/>
        </authorList>
    </citation>
    <scope>NUCLEOTIDE SEQUENCE</scope>
</reference>
<dbReference type="GO" id="GO:0016747">
    <property type="term" value="F:acyltransferase activity, transferring groups other than amino-acyl groups"/>
    <property type="evidence" value="ECO:0007669"/>
    <property type="project" value="InterPro"/>
</dbReference>
<sequence length="301" mass="32577">MPTPACRFEFTEDAVAFRERAQSYLAADPVTTTVVSTIVDRAIREGATEPPPHPRWWVSVVDEASGDVVGVAMRTAPFAPYPLYVLPMPEAAALELARLLHERGDAAPAANGALPSTDVLMGEVARLSGGVVQVHEHTRLFELHELREPRRAEGRARVAEARDLDLAQEWFGAFHVDAAIQAGRDPDDATADFIGRDGIAARIEAGLVWLWEDASGEVVHLTGFNPPSFGVARVGPVYTPGEQRGHGFATSLVADVSRHLLAAPARVCLFTDQANPTSNRIYQSLGYEPVVDMVNLRIVTG</sequence>
<protein>
    <submittedName>
        <fullName evidence="2">Unannotated protein</fullName>
    </submittedName>
</protein>
<dbReference type="Gene3D" id="3.40.630.30">
    <property type="match status" value="1"/>
</dbReference>
<dbReference type="InterPro" id="IPR016181">
    <property type="entry name" value="Acyl_CoA_acyltransferase"/>
</dbReference>
<evidence type="ECO:0000313" key="2">
    <source>
        <dbReference type="EMBL" id="CAB4693274.1"/>
    </source>
</evidence>
<dbReference type="AlphaFoldDB" id="A0A6J6PAC9"/>
<dbReference type="InterPro" id="IPR000182">
    <property type="entry name" value="GNAT_dom"/>
</dbReference>
<dbReference type="PROSITE" id="PS51186">
    <property type="entry name" value="GNAT"/>
    <property type="match status" value="1"/>
</dbReference>
<dbReference type="InterPro" id="IPR013653">
    <property type="entry name" value="GCN5-like_dom"/>
</dbReference>
<name>A0A6J6PAC9_9ZZZZ</name>
<proteinExistence type="predicted"/>
<accession>A0A6J6PAC9</accession>
<dbReference type="EMBL" id="CAEZXR010000044">
    <property type="protein sequence ID" value="CAB4693274.1"/>
    <property type="molecule type" value="Genomic_DNA"/>
</dbReference>
<gene>
    <name evidence="2" type="ORF">UFOPK2579_00540</name>
</gene>
<evidence type="ECO:0000259" key="1">
    <source>
        <dbReference type="PROSITE" id="PS51186"/>
    </source>
</evidence>